<protein>
    <recommendedName>
        <fullName evidence="1">TIR domain-containing protein</fullName>
    </recommendedName>
</protein>
<gene>
    <name evidence="2" type="ORF">LMG18101_04241</name>
</gene>
<dbReference type="Gene3D" id="3.40.50.10140">
    <property type="entry name" value="Toll/interleukin-1 receptor homology (TIR) domain"/>
    <property type="match status" value="1"/>
</dbReference>
<dbReference type="RefSeq" id="WP_316682285.1">
    <property type="nucleotide sequence ID" value="NZ_CATZLL010000015.1"/>
</dbReference>
<dbReference type="InterPro" id="IPR000157">
    <property type="entry name" value="TIR_dom"/>
</dbReference>
<reference evidence="2 3" key="1">
    <citation type="submission" date="2023-07" db="EMBL/GenBank/DDBJ databases">
        <authorList>
            <person name="Peeters C."/>
        </authorList>
    </citation>
    <scope>NUCLEOTIDE SEQUENCE [LARGE SCALE GENOMIC DNA]</scope>
    <source>
        <strain evidence="2 3">LMG 18101</strain>
    </source>
</reference>
<dbReference type="InterPro" id="IPR035897">
    <property type="entry name" value="Toll_tir_struct_dom_sf"/>
</dbReference>
<feature type="domain" description="TIR" evidence="1">
    <location>
        <begin position="8"/>
        <end position="132"/>
    </location>
</feature>
<dbReference type="Proteomes" id="UP001189757">
    <property type="component" value="Unassembled WGS sequence"/>
</dbReference>
<dbReference type="EMBL" id="CATZLL010000015">
    <property type="protein sequence ID" value="CAJ0820313.1"/>
    <property type="molecule type" value="Genomic_DNA"/>
</dbReference>
<dbReference type="SUPFAM" id="SSF52200">
    <property type="entry name" value="Toll/Interleukin receptor TIR domain"/>
    <property type="match status" value="1"/>
</dbReference>
<evidence type="ECO:0000313" key="2">
    <source>
        <dbReference type="EMBL" id="CAJ0820313.1"/>
    </source>
</evidence>
<accession>A0ABM9K9A2</accession>
<proteinExistence type="predicted"/>
<comment type="caution">
    <text evidence="2">The sequence shown here is derived from an EMBL/GenBank/DDBJ whole genome shotgun (WGS) entry which is preliminary data.</text>
</comment>
<organism evidence="2 3">
    <name type="scientific">Ralstonia flaminis</name>
    <dbReference type="NCBI Taxonomy" id="3058597"/>
    <lineage>
        <taxon>Bacteria</taxon>
        <taxon>Pseudomonadati</taxon>
        <taxon>Pseudomonadota</taxon>
        <taxon>Betaproteobacteria</taxon>
        <taxon>Burkholderiales</taxon>
        <taxon>Burkholderiaceae</taxon>
        <taxon>Ralstonia</taxon>
    </lineage>
</organism>
<sequence length="315" mass="34972">MDEKGTAFVSYAWGGELERKEWLRDDIVQVLSYDFSVFWDRDSIPFGETPDEAISSNLAKRPVVVLCMCDQAYIASASKADSGLRSELAMLAQIAGSKDVRIIPIILDRECIPNLPTPLAGRTYLDLSALYERKLQLGDAVLAVAAGGTQAQVAALLSLRLRQADMRDRARAYFHDSPKEFLGSGRTHVVRDNQGQLLLPPKWMWESSIWKRRLSEENDHFCPSKGIWDWRNGTASTGMWALGTAACAAFFPDKTGIDDILAIERAGLLLAQHCISFVEEGEPLPIASDDLFKSLINEEIDVLDRLLPSLAKVDT</sequence>
<evidence type="ECO:0000259" key="1">
    <source>
        <dbReference type="Pfam" id="PF13676"/>
    </source>
</evidence>
<keyword evidence="3" id="KW-1185">Reference proteome</keyword>
<dbReference type="Pfam" id="PF13676">
    <property type="entry name" value="TIR_2"/>
    <property type="match status" value="1"/>
</dbReference>
<name>A0ABM9K9A2_9RALS</name>
<evidence type="ECO:0000313" key="3">
    <source>
        <dbReference type="Proteomes" id="UP001189757"/>
    </source>
</evidence>